<dbReference type="EMBL" id="JADBEO010000041">
    <property type="protein sequence ID" value="MDR4308139.1"/>
    <property type="molecule type" value="Genomic_DNA"/>
</dbReference>
<organism evidence="2 3">
    <name type="scientific">Chelatococcus sambhunathii</name>
    <dbReference type="NCBI Taxonomy" id="363953"/>
    <lineage>
        <taxon>Bacteria</taxon>
        <taxon>Pseudomonadati</taxon>
        <taxon>Pseudomonadota</taxon>
        <taxon>Alphaproteobacteria</taxon>
        <taxon>Hyphomicrobiales</taxon>
        <taxon>Chelatococcaceae</taxon>
        <taxon>Chelatococcus</taxon>
    </lineage>
</organism>
<dbReference type="InterPro" id="IPR052917">
    <property type="entry name" value="Stress-Dev_Protein"/>
</dbReference>
<proteinExistence type="predicted"/>
<dbReference type="PANTHER" id="PTHR34818">
    <property type="entry name" value="PROTEIN BLI-3"/>
    <property type="match status" value="1"/>
</dbReference>
<evidence type="ECO:0000313" key="2">
    <source>
        <dbReference type="EMBL" id="MDR4308139.1"/>
    </source>
</evidence>
<comment type="caution">
    <text evidence="2">The sequence shown here is derived from an EMBL/GenBank/DDBJ whole genome shotgun (WGS) entry which is preliminary data.</text>
</comment>
<dbReference type="InterPro" id="IPR012349">
    <property type="entry name" value="Split_barrel_FMN-bd"/>
</dbReference>
<sequence length="145" mass="16548">MSERTLKDLSKAMQSIDFAMLFTKSDGGAMAGRPMSNNRDVEYDGDSFYFTYEQFRTVSDIERDRKVSLSFQGSSGLLGLRPLFICVEGEAELIRDKAAFEAHWTKDLDRWFPDGIDTPGVVLVKVRASRVHWWDGEDEGEILLR</sequence>
<dbReference type="SUPFAM" id="SSF50475">
    <property type="entry name" value="FMN-binding split barrel"/>
    <property type="match status" value="1"/>
</dbReference>
<accession>A0ABU1DJ68</accession>
<dbReference type="PANTHER" id="PTHR34818:SF1">
    <property type="entry name" value="PROTEIN BLI-3"/>
    <property type="match status" value="1"/>
</dbReference>
<evidence type="ECO:0000259" key="1">
    <source>
        <dbReference type="Pfam" id="PF16242"/>
    </source>
</evidence>
<dbReference type="RefSeq" id="WP_309393629.1">
    <property type="nucleotide sequence ID" value="NZ_JADBEO010000041.1"/>
</dbReference>
<name>A0ABU1DJ68_9HYPH</name>
<reference evidence="2" key="1">
    <citation type="submission" date="2020-10" db="EMBL/GenBank/DDBJ databases">
        <authorList>
            <person name="Abbas A."/>
            <person name="Razzaq R."/>
            <person name="Waqas M."/>
            <person name="Abbas N."/>
            <person name="Nielsen T.K."/>
            <person name="Hansen L.H."/>
            <person name="Hussain S."/>
            <person name="Shahid M."/>
        </authorList>
    </citation>
    <scope>NUCLEOTIDE SEQUENCE</scope>
    <source>
        <strain evidence="2">S14</strain>
    </source>
</reference>
<dbReference type="Gene3D" id="2.30.110.10">
    <property type="entry name" value="Electron Transport, Fmn-binding Protein, Chain A"/>
    <property type="match status" value="1"/>
</dbReference>
<protein>
    <submittedName>
        <fullName evidence="2">Pyridoxamine 5'-phosphate oxidase family protein</fullName>
    </submittedName>
</protein>
<feature type="domain" description="General stress protein FMN-binding split barrel" evidence="1">
    <location>
        <begin position="7"/>
        <end position="137"/>
    </location>
</feature>
<dbReference type="Pfam" id="PF16242">
    <property type="entry name" value="Pyrid_ox_like"/>
    <property type="match status" value="1"/>
</dbReference>
<gene>
    <name evidence="2" type="ORF">IHQ68_16080</name>
</gene>
<evidence type="ECO:0000313" key="3">
    <source>
        <dbReference type="Proteomes" id="UP001181622"/>
    </source>
</evidence>
<dbReference type="InterPro" id="IPR038725">
    <property type="entry name" value="YdaG_split_barrel_FMN-bd"/>
</dbReference>
<dbReference type="Proteomes" id="UP001181622">
    <property type="component" value="Unassembled WGS sequence"/>
</dbReference>
<keyword evidence="3" id="KW-1185">Reference proteome</keyword>